<dbReference type="AlphaFoldDB" id="A0A1H9UVZ9"/>
<dbReference type="InterPro" id="IPR051537">
    <property type="entry name" value="DNA_Adenine_Mtase"/>
</dbReference>
<keyword evidence="3 10" id="KW-0489">Methyltransferase</keyword>
<dbReference type="InterPro" id="IPR029063">
    <property type="entry name" value="SAM-dependent_MTases_sf"/>
</dbReference>
<dbReference type="Pfam" id="PF12161">
    <property type="entry name" value="HsdM_N"/>
    <property type="match status" value="1"/>
</dbReference>
<dbReference type="Proteomes" id="UP000198929">
    <property type="component" value="Unassembled WGS sequence"/>
</dbReference>
<protein>
    <recommendedName>
        <fullName evidence="2">site-specific DNA-methyltransferase (adenine-specific)</fullName>
        <ecNumber evidence="2">2.1.1.72</ecNumber>
    </recommendedName>
</protein>
<dbReference type="STRING" id="1121357.SAMN05661109_01955"/>
<evidence type="ECO:0000256" key="6">
    <source>
        <dbReference type="ARBA" id="ARBA00022747"/>
    </source>
</evidence>
<organism evidence="10 11">
    <name type="scientific">Corynebacterium cystitidis DSM 20524</name>
    <dbReference type="NCBI Taxonomy" id="1121357"/>
    <lineage>
        <taxon>Bacteria</taxon>
        <taxon>Bacillati</taxon>
        <taxon>Actinomycetota</taxon>
        <taxon>Actinomycetes</taxon>
        <taxon>Mycobacteriales</taxon>
        <taxon>Corynebacteriaceae</taxon>
        <taxon>Corynebacterium</taxon>
    </lineage>
</organism>
<dbReference type="InterPro" id="IPR003356">
    <property type="entry name" value="DNA_methylase_A-5"/>
</dbReference>
<keyword evidence="11" id="KW-1185">Reference proteome</keyword>
<comment type="similarity">
    <text evidence="1">Belongs to the N(4)/N(6)-methyltransferase family.</text>
</comment>
<evidence type="ECO:0000256" key="3">
    <source>
        <dbReference type="ARBA" id="ARBA00022603"/>
    </source>
</evidence>
<sequence>MITGALKSQVDKIWDTFWSGGISNPTTVIEQFTYLLFIRQLDEQQNEITLRKQIGDPNAPDDIFAEDQQHLRWCNLMQLKDEELKQTINDEVFPFIRTGLGSEGFARHMAKASFGIDNEGTLASVMQQINDLNFTNRDIAGDLYEYMLSKLATSGTNGQFRTPSHIIDLMVALMQPTPHDKIIDASILDWIQIGRTYAFAA</sequence>
<dbReference type="GO" id="GO:0003677">
    <property type="term" value="F:DNA binding"/>
    <property type="evidence" value="ECO:0007669"/>
    <property type="project" value="InterPro"/>
</dbReference>
<evidence type="ECO:0000256" key="4">
    <source>
        <dbReference type="ARBA" id="ARBA00022679"/>
    </source>
</evidence>
<evidence type="ECO:0000256" key="2">
    <source>
        <dbReference type="ARBA" id="ARBA00011900"/>
    </source>
</evidence>
<keyword evidence="6" id="KW-0680">Restriction system</keyword>
<gene>
    <name evidence="10" type="ORF">SAMN05661109_01955</name>
</gene>
<evidence type="ECO:0000256" key="1">
    <source>
        <dbReference type="ARBA" id="ARBA00006594"/>
    </source>
</evidence>
<feature type="domain" description="DNA methylase adenine-specific" evidence="8">
    <location>
        <begin position="136"/>
        <end position="185"/>
    </location>
</feature>
<feature type="domain" description="N6 adenine-specific DNA methyltransferase N-terminal" evidence="9">
    <location>
        <begin position="6"/>
        <end position="129"/>
    </location>
</feature>
<reference evidence="11" key="1">
    <citation type="submission" date="2016-10" db="EMBL/GenBank/DDBJ databases">
        <authorList>
            <person name="Varghese N."/>
            <person name="Submissions S."/>
        </authorList>
    </citation>
    <scope>NUCLEOTIDE SEQUENCE [LARGE SCALE GENOMIC DNA]</scope>
    <source>
        <strain evidence="11">DSM 20524</strain>
    </source>
</reference>
<accession>A0A1H9UVZ9</accession>
<dbReference type="Pfam" id="PF02384">
    <property type="entry name" value="N6_Mtase"/>
    <property type="match status" value="1"/>
</dbReference>
<dbReference type="InterPro" id="IPR022749">
    <property type="entry name" value="D12N6_MeTrfase_N"/>
</dbReference>
<proteinExistence type="inferred from homology"/>
<evidence type="ECO:0000259" key="8">
    <source>
        <dbReference type="Pfam" id="PF02384"/>
    </source>
</evidence>
<dbReference type="InterPro" id="IPR038333">
    <property type="entry name" value="T1MK-like_N_sf"/>
</dbReference>
<dbReference type="GO" id="GO:0032259">
    <property type="term" value="P:methylation"/>
    <property type="evidence" value="ECO:0007669"/>
    <property type="project" value="UniProtKB-KW"/>
</dbReference>
<dbReference type="EC" id="2.1.1.72" evidence="2"/>
<dbReference type="GO" id="GO:0009307">
    <property type="term" value="P:DNA restriction-modification system"/>
    <property type="evidence" value="ECO:0007669"/>
    <property type="project" value="UniProtKB-KW"/>
</dbReference>
<dbReference type="GO" id="GO:0009007">
    <property type="term" value="F:site-specific DNA-methyltransferase (adenine-specific) activity"/>
    <property type="evidence" value="ECO:0007669"/>
    <property type="project" value="UniProtKB-EC"/>
</dbReference>
<evidence type="ECO:0000313" key="10">
    <source>
        <dbReference type="EMBL" id="SES13586.1"/>
    </source>
</evidence>
<evidence type="ECO:0000259" key="9">
    <source>
        <dbReference type="Pfam" id="PF12161"/>
    </source>
</evidence>
<dbReference type="SUPFAM" id="SSF53335">
    <property type="entry name" value="S-adenosyl-L-methionine-dependent methyltransferases"/>
    <property type="match status" value="1"/>
</dbReference>
<evidence type="ECO:0000313" key="11">
    <source>
        <dbReference type="Proteomes" id="UP000198929"/>
    </source>
</evidence>
<evidence type="ECO:0000256" key="7">
    <source>
        <dbReference type="ARBA" id="ARBA00047942"/>
    </source>
</evidence>
<dbReference type="PANTHER" id="PTHR42933:SF3">
    <property type="entry name" value="TYPE I RESTRICTION ENZYME MJAVIII METHYLASE SUBUNIT"/>
    <property type="match status" value="1"/>
</dbReference>
<evidence type="ECO:0000256" key="5">
    <source>
        <dbReference type="ARBA" id="ARBA00022691"/>
    </source>
</evidence>
<dbReference type="Gene3D" id="1.20.1260.30">
    <property type="match status" value="1"/>
</dbReference>
<name>A0A1H9UVZ9_9CORY</name>
<dbReference type="GO" id="GO:0008170">
    <property type="term" value="F:N-methyltransferase activity"/>
    <property type="evidence" value="ECO:0007669"/>
    <property type="project" value="InterPro"/>
</dbReference>
<dbReference type="EMBL" id="FOGQ01000009">
    <property type="protein sequence ID" value="SES13586.1"/>
    <property type="molecule type" value="Genomic_DNA"/>
</dbReference>
<comment type="catalytic activity">
    <reaction evidence="7">
        <text>a 2'-deoxyadenosine in DNA + S-adenosyl-L-methionine = an N(6)-methyl-2'-deoxyadenosine in DNA + S-adenosyl-L-homocysteine + H(+)</text>
        <dbReference type="Rhea" id="RHEA:15197"/>
        <dbReference type="Rhea" id="RHEA-COMP:12418"/>
        <dbReference type="Rhea" id="RHEA-COMP:12419"/>
        <dbReference type="ChEBI" id="CHEBI:15378"/>
        <dbReference type="ChEBI" id="CHEBI:57856"/>
        <dbReference type="ChEBI" id="CHEBI:59789"/>
        <dbReference type="ChEBI" id="CHEBI:90615"/>
        <dbReference type="ChEBI" id="CHEBI:90616"/>
        <dbReference type="EC" id="2.1.1.72"/>
    </reaction>
</comment>
<dbReference type="PANTHER" id="PTHR42933">
    <property type="entry name" value="SLR6095 PROTEIN"/>
    <property type="match status" value="1"/>
</dbReference>
<keyword evidence="4" id="KW-0808">Transferase</keyword>
<keyword evidence="5" id="KW-0949">S-adenosyl-L-methionine</keyword>